<evidence type="ECO:0000313" key="4">
    <source>
        <dbReference type="EMBL" id="CAD2214984.1"/>
    </source>
</evidence>
<feature type="coiled-coil region" evidence="1">
    <location>
        <begin position="511"/>
        <end position="538"/>
    </location>
</feature>
<reference evidence="4 5" key="1">
    <citation type="submission" date="2020-08" db="EMBL/GenBank/DDBJ databases">
        <authorList>
            <person name="Newling K."/>
            <person name="Davey J."/>
            <person name="Forrester S."/>
        </authorList>
    </citation>
    <scope>NUCLEOTIDE SEQUENCE [LARGE SCALE GENOMIC DNA]</scope>
    <source>
        <strain evidence="5">Crithidia deanei Carvalho (ATCC PRA-265)</strain>
    </source>
</reference>
<dbReference type="Proteomes" id="UP000515908">
    <property type="component" value="Chromosome 04"/>
</dbReference>
<evidence type="ECO:0000256" key="2">
    <source>
        <dbReference type="SAM" id="MobiDB-lite"/>
    </source>
</evidence>
<keyword evidence="5" id="KW-1185">Reference proteome</keyword>
<keyword evidence="1" id="KW-0175">Coiled coil</keyword>
<dbReference type="EMBL" id="LR877148">
    <property type="protein sequence ID" value="CAD2214984.1"/>
    <property type="molecule type" value="Genomic_DNA"/>
</dbReference>
<dbReference type="AlphaFoldDB" id="A0A7G2C7B7"/>
<dbReference type="InterPro" id="IPR045063">
    <property type="entry name" value="Dynamin_N"/>
</dbReference>
<dbReference type="InterPro" id="IPR051943">
    <property type="entry name" value="TRAFAC_Dynamin-like_GTPase"/>
</dbReference>
<dbReference type="PANTHER" id="PTHR43681:SF1">
    <property type="entry name" value="SARCALUMENIN"/>
    <property type="match status" value="1"/>
</dbReference>
<dbReference type="OrthoDB" id="422720at2759"/>
<evidence type="ECO:0000256" key="1">
    <source>
        <dbReference type="SAM" id="Coils"/>
    </source>
</evidence>
<dbReference type="GO" id="GO:0005525">
    <property type="term" value="F:GTP binding"/>
    <property type="evidence" value="ECO:0007669"/>
    <property type="project" value="InterPro"/>
</dbReference>
<dbReference type="PROSITE" id="PS51718">
    <property type="entry name" value="G_DYNAMIN_2"/>
    <property type="match status" value="1"/>
</dbReference>
<dbReference type="Gene3D" id="1.10.268.20">
    <property type="match status" value="1"/>
</dbReference>
<protein>
    <submittedName>
        <fullName evidence="4">Dynamin family/50S ribosome-binding GTPase, putative</fullName>
    </submittedName>
</protein>
<evidence type="ECO:0000313" key="5">
    <source>
        <dbReference type="Proteomes" id="UP000515908"/>
    </source>
</evidence>
<organism evidence="4 5">
    <name type="scientific">Angomonas deanei</name>
    <dbReference type="NCBI Taxonomy" id="59799"/>
    <lineage>
        <taxon>Eukaryota</taxon>
        <taxon>Discoba</taxon>
        <taxon>Euglenozoa</taxon>
        <taxon>Kinetoplastea</taxon>
        <taxon>Metakinetoplastina</taxon>
        <taxon>Trypanosomatida</taxon>
        <taxon>Trypanosomatidae</taxon>
        <taxon>Strigomonadinae</taxon>
        <taxon>Angomonas</taxon>
    </lineage>
</organism>
<proteinExistence type="predicted"/>
<feature type="region of interest" description="Disordered" evidence="2">
    <location>
        <begin position="1"/>
        <end position="31"/>
    </location>
</feature>
<evidence type="ECO:0000259" key="3">
    <source>
        <dbReference type="PROSITE" id="PS51718"/>
    </source>
</evidence>
<gene>
    <name evidence="4" type="ORF">ADEAN_000243700</name>
</gene>
<dbReference type="SUPFAM" id="SSF52540">
    <property type="entry name" value="P-loop containing nucleoside triphosphate hydrolases"/>
    <property type="match status" value="1"/>
</dbReference>
<dbReference type="Pfam" id="PF00350">
    <property type="entry name" value="Dynamin_N"/>
    <property type="match status" value="1"/>
</dbReference>
<accession>A0A7G2C7B7</accession>
<dbReference type="PANTHER" id="PTHR43681">
    <property type="entry name" value="TRANSMEMBRANE GTPASE FZO"/>
    <property type="match status" value="1"/>
</dbReference>
<dbReference type="InterPro" id="IPR030381">
    <property type="entry name" value="G_DYNAMIN_dom"/>
</dbReference>
<name>A0A7G2C7B7_9TRYP</name>
<dbReference type="InterPro" id="IPR027417">
    <property type="entry name" value="P-loop_NTPase"/>
</dbReference>
<dbReference type="Gene3D" id="3.40.50.300">
    <property type="entry name" value="P-loop containing nucleotide triphosphate hydrolases"/>
    <property type="match status" value="1"/>
</dbReference>
<dbReference type="VEuPathDB" id="TriTrypDB:ADEAN_000243700"/>
<feature type="domain" description="Dynamin-type G" evidence="3">
    <location>
        <begin position="75"/>
        <end position="307"/>
    </location>
</feature>
<sequence length="549" mass="62497">MSSLRRSRSTTPKPRASKAVVNVPPPEQRQEDLWNGHIERVTAELKRIREERLKPLEERYQYQLYKPNDFDGELTQRQPMITFLGPFSSGKSTFINYLLQNDKALATGPQPVTDKFQVIMYGERLQQVTGRVLLSDQNLPFSQLDSLGEGFVDRICGVTAPHPVLRSCILVDSPGILEAAGDSRARPYNFTKASKWFVEHSDLVFIMFDPTKLDLGAEMKALFSLILKGSEHKFRIIMNKADTVEPTELLRVYGSLFWNLSNVISTTEPPRIYVSSFWDQPYREGTDYELFDEEKEELLKEIIDVVPLSSVDNRVTKMIKRCNDVLGYALIASAYREAQDKVIGRDKARKKFWEQYPTMVKETAARCKVNETIFPPYDVREALEKIDALELPDIAKLEKKGWVELMKTTVKEDLPKLLQEPIKQYSLNDPRVRRNSAEANVPYRASLQPGGLQGGFASTANFGGSAYNQYNQQRGTIASFRPATSRSNMNGSYAGSQAFGNSMMAGNNMDTASMQAIIEQQQQQLQQQQQDQEQMMVSMMKMMQELNNI</sequence>